<gene>
    <name evidence="2" type="ORF">OGH68_19110</name>
</gene>
<evidence type="ECO:0000313" key="3">
    <source>
        <dbReference type="Proteomes" id="UP001163878"/>
    </source>
</evidence>
<evidence type="ECO:0000256" key="1">
    <source>
        <dbReference type="SAM" id="MobiDB-lite"/>
    </source>
</evidence>
<dbReference type="Pfam" id="PF10944">
    <property type="entry name" value="DUF2630"/>
    <property type="match status" value="1"/>
</dbReference>
<protein>
    <submittedName>
        <fullName evidence="2">DUF2630 family protein</fullName>
    </submittedName>
</protein>
<dbReference type="EMBL" id="CP107567">
    <property type="protein sequence ID" value="UYQ63366.1"/>
    <property type="molecule type" value="Genomic_DNA"/>
</dbReference>
<accession>A0ABY6I946</accession>
<evidence type="ECO:0000313" key="2">
    <source>
        <dbReference type="EMBL" id="UYQ63366.1"/>
    </source>
</evidence>
<proteinExistence type="predicted"/>
<reference evidence="2" key="1">
    <citation type="submission" date="2022-10" db="EMBL/GenBank/DDBJ databases">
        <title>Cytochrome P450 Catalyzes Benzene Ring Formation in the Biosynthesis of Trialkyl-Substituted Aromatic Polyketides.</title>
        <authorList>
            <person name="Zhao E."/>
            <person name="Ge H."/>
        </authorList>
    </citation>
    <scope>NUCLEOTIDE SEQUENCE</scope>
    <source>
        <strain evidence="2">NA0869</strain>
    </source>
</reference>
<dbReference type="Proteomes" id="UP001163878">
    <property type="component" value="Chromosome"/>
</dbReference>
<dbReference type="RefSeq" id="WP_264245586.1">
    <property type="nucleotide sequence ID" value="NZ_CP107567.1"/>
</dbReference>
<organism evidence="2 3">
    <name type="scientific">Streptomyces peucetius</name>
    <dbReference type="NCBI Taxonomy" id="1950"/>
    <lineage>
        <taxon>Bacteria</taxon>
        <taxon>Bacillati</taxon>
        <taxon>Actinomycetota</taxon>
        <taxon>Actinomycetes</taxon>
        <taxon>Kitasatosporales</taxon>
        <taxon>Streptomycetaceae</taxon>
        <taxon>Streptomyces</taxon>
    </lineage>
</organism>
<feature type="region of interest" description="Disordered" evidence="1">
    <location>
        <begin position="68"/>
        <end position="89"/>
    </location>
</feature>
<keyword evidence="3" id="KW-1185">Reference proteome</keyword>
<sequence>MDHEQSNAKVDEQIIDNIGNLVAEERALRDRSTGRQGLDPDEQARLRELEIQLDQCWDVLRRRRAKAEFGEDPGTVKERPADEVENYRS</sequence>
<name>A0ABY6I946_STRPE</name>
<dbReference type="InterPro" id="IPR020311">
    <property type="entry name" value="Uncharacterised_Rv0898c"/>
</dbReference>